<evidence type="ECO:0000256" key="3">
    <source>
        <dbReference type="ARBA" id="ARBA00023136"/>
    </source>
</evidence>
<dbReference type="Gene3D" id="3.30.1370.120">
    <property type="match status" value="1"/>
</dbReference>
<organism evidence="6 7">
    <name type="scientific">Escherichia coli</name>
    <dbReference type="NCBI Taxonomy" id="562"/>
    <lineage>
        <taxon>Bacteria</taxon>
        <taxon>Pseudomonadati</taxon>
        <taxon>Pseudomonadota</taxon>
        <taxon>Gammaproteobacteria</taxon>
        <taxon>Enterobacterales</taxon>
        <taxon>Enterobacteriaceae</taxon>
        <taxon>Escherichia</taxon>
    </lineage>
</organism>
<dbReference type="EMBL" id="UGAW01000001">
    <property type="protein sequence ID" value="STG50638.1"/>
    <property type="molecule type" value="Genomic_DNA"/>
</dbReference>
<dbReference type="GO" id="GO:0015627">
    <property type="term" value="C:type II protein secretion system complex"/>
    <property type="evidence" value="ECO:0007669"/>
    <property type="project" value="TreeGrafter"/>
</dbReference>
<dbReference type="InterPro" id="IPR038591">
    <property type="entry name" value="NolW-like_sf"/>
</dbReference>
<evidence type="ECO:0000313" key="7">
    <source>
        <dbReference type="Proteomes" id="UP000254817"/>
    </source>
</evidence>
<evidence type="ECO:0000256" key="2">
    <source>
        <dbReference type="ARBA" id="ARBA00022729"/>
    </source>
</evidence>
<dbReference type="GO" id="GO:0016020">
    <property type="term" value="C:membrane"/>
    <property type="evidence" value="ECO:0007669"/>
    <property type="project" value="UniProtKB-SubCell"/>
</dbReference>
<dbReference type="GO" id="GO:0009306">
    <property type="term" value="P:protein secretion"/>
    <property type="evidence" value="ECO:0007669"/>
    <property type="project" value="TreeGrafter"/>
</dbReference>
<dbReference type="Pfam" id="PF03958">
    <property type="entry name" value="Secretin_N"/>
    <property type="match status" value="1"/>
</dbReference>
<dbReference type="AlphaFoldDB" id="A0A376MJJ1"/>
<evidence type="ECO:0000259" key="5">
    <source>
        <dbReference type="Pfam" id="PF03958"/>
    </source>
</evidence>
<reference evidence="6 7" key="1">
    <citation type="submission" date="2018-06" db="EMBL/GenBank/DDBJ databases">
        <authorList>
            <consortium name="Pathogen Informatics"/>
            <person name="Doyle S."/>
        </authorList>
    </citation>
    <scope>NUCLEOTIDE SEQUENCE [LARGE SCALE GENOMIC DNA]</scope>
    <source>
        <strain evidence="6 7">NCTC11112</strain>
    </source>
</reference>
<evidence type="ECO:0000256" key="1">
    <source>
        <dbReference type="ARBA" id="ARBA00004370"/>
    </source>
</evidence>
<dbReference type="Proteomes" id="UP000254817">
    <property type="component" value="Unassembled WGS sequence"/>
</dbReference>
<evidence type="ECO:0000313" key="6">
    <source>
        <dbReference type="EMBL" id="STG50638.1"/>
    </source>
</evidence>
<evidence type="ECO:0000256" key="4">
    <source>
        <dbReference type="SAM" id="MobiDB-lite"/>
    </source>
</evidence>
<keyword evidence="3" id="KW-0472">Membrane</keyword>
<dbReference type="InterPro" id="IPR005644">
    <property type="entry name" value="NolW-like"/>
</dbReference>
<accession>A0A376MJJ1</accession>
<protein>
    <submittedName>
        <fullName evidence="6">General secretion pathway protein D</fullName>
    </submittedName>
</protein>
<name>A0A376MJJ1_ECOLX</name>
<feature type="domain" description="NolW-like" evidence="5">
    <location>
        <begin position="11"/>
        <end position="66"/>
    </location>
</feature>
<comment type="subcellular location">
    <subcellularLocation>
        <location evidence="1">Membrane</location>
    </subcellularLocation>
</comment>
<sequence>MEVLTGVSEKLKDEKGNSRKPSSTSAMDNVAITADEQTNSLVITADQPVQEKLATVIARLDIRRAQVLVEAIIVEVQDGNGLNLGVQWANKNVGAQQFTNTGLPILTLRKVWLIIKRMAGSPARILPGICLAPTMAWPQASSMATGAYC</sequence>
<dbReference type="PANTHER" id="PTHR30332:SF24">
    <property type="entry name" value="SECRETIN GSPD-RELATED"/>
    <property type="match status" value="1"/>
</dbReference>
<keyword evidence="2" id="KW-0732">Signal</keyword>
<dbReference type="PANTHER" id="PTHR30332">
    <property type="entry name" value="PROBABLE GENERAL SECRETION PATHWAY PROTEIN D"/>
    <property type="match status" value="1"/>
</dbReference>
<dbReference type="InterPro" id="IPR050810">
    <property type="entry name" value="Bact_Secretion_Sys_Channel"/>
</dbReference>
<proteinExistence type="predicted"/>
<gene>
    <name evidence="6" type="primary">pulD_2</name>
    <name evidence="6" type="ORF">NCTC11112_01062</name>
</gene>
<feature type="region of interest" description="Disordered" evidence="4">
    <location>
        <begin position="1"/>
        <end position="27"/>
    </location>
</feature>